<sequence>MARPTLRTDHEIAKAASIYKVIPVALFEACRRVEATQPDLGTIPFEIACISLARQLDADGYSTPGVAAPAAPAAPMPPPAPPRAKDPRIALLKEISALPEAQTAPDSLIVELSVTPGMTAQTASAFLRSRQPATPLVLPPVTAAPAPLAIRSLELASSTARASGDWDRVNRLDTALAAVRRGVPVEKACAAAGVEPPRLIPTEPLDTAVTAANRATAGKEASLRAWAAGVRS</sequence>
<proteinExistence type="predicted"/>
<dbReference type="KEGG" id="paqt:E8L99_16520"/>
<gene>
    <name evidence="1" type="ORF">E8L99_16520</name>
</gene>
<keyword evidence="2" id="KW-1185">Reference proteome</keyword>
<evidence type="ECO:0000313" key="1">
    <source>
        <dbReference type="EMBL" id="QCK87246.1"/>
    </source>
</evidence>
<dbReference type="RefSeq" id="WP_137100575.1">
    <property type="nucleotide sequence ID" value="NZ_CP039865.1"/>
</dbReference>
<evidence type="ECO:0000313" key="2">
    <source>
        <dbReference type="Proteomes" id="UP000298588"/>
    </source>
</evidence>
<dbReference type="EMBL" id="CP039865">
    <property type="protein sequence ID" value="QCK87246.1"/>
    <property type="molecule type" value="Genomic_DNA"/>
</dbReference>
<dbReference type="Proteomes" id="UP000298588">
    <property type="component" value="Chromosome"/>
</dbReference>
<organism evidence="1 2">
    <name type="scientific">Phreatobacter aquaticus</name>
    <dbReference type="NCBI Taxonomy" id="2570229"/>
    <lineage>
        <taxon>Bacteria</taxon>
        <taxon>Pseudomonadati</taxon>
        <taxon>Pseudomonadota</taxon>
        <taxon>Alphaproteobacteria</taxon>
        <taxon>Hyphomicrobiales</taxon>
        <taxon>Phreatobacteraceae</taxon>
        <taxon>Phreatobacter</taxon>
    </lineage>
</organism>
<reference evidence="1 2" key="1">
    <citation type="submission" date="2019-04" db="EMBL/GenBank/DDBJ databases">
        <title>Phreatobacter aquaticus sp. nov.</title>
        <authorList>
            <person name="Choi A."/>
            <person name="Baek K."/>
        </authorList>
    </citation>
    <scope>NUCLEOTIDE SEQUENCE [LARGE SCALE GENOMIC DNA]</scope>
    <source>
        <strain evidence="1 2">NMCR1094</strain>
    </source>
</reference>
<dbReference type="AlphaFoldDB" id="A0A4D7QNW4"/>
<name>A0A4D7QNW4_9HYPH</name>
<protein>
    <submittedName>
        <fullName evidence="1">Uncharacterized protein</fullName>
    </submittedName>
</protein>
<accession>A0A4D7QNW4</accession>